<sequence>MRSSPELAPQFELAELRTGQVPPPAAAVTFVADAVRPEAAATVFEIAPRAGVPDELLAPARAAAQAAGYAAGWASGIRAARLVADAEAHVAAADRDRASATRRAALAQAITAIDRAAGALEQRAVPAAEQIEQLILSSAFAIAEALIGRTLADEQLRSNAAVARALSLAPSDEDVRVTLHPADLAALGAEGTTRTEGGRAITFGADDTLAPGDALARSGATSIDARLGAALERVREVLAP</sequence>
<dbReference type="Pfam" id="PF02108">
    <property type="entry name" value="FliH"/>
    <property type="match status" value="1"/>
</dbReference>
<proteinExistence type="inferred from homology"/>
<keyword evidence="4" id="KW-1005">Bacterial flagellum biogenesis</keyword>
<dbReference type="RefSeq" id="WP_269441954.1">
    <property type="nucleotide sequence ID" value="NZ_CP097463.1"/>
</dbReference>
<comment type="similarity">
    <text evidence="2">Belongs to the FliH family.</text>
</comment>
<evidence type="ECO:0000259" key="7">
    <source>
        <dbReference type="Pfam" id="PF02108"/>
    </source>
</evidence>
<gene>
    <name evidence="8" type="ORF">M6B22_12900</name>
</gene>
<evidence type="ECO:0000256" key="4">
    <source>
        <dbReference type="ARBA" id="ARBA00022795"/>
    </source>
</evidence>
<evidence type="ECO:0000313" key="8">
    <source>
        <dbReference type="EMBL" id="WAX55442.1"/>
    </source>
</evidence>
<evidence type="ECO:0000256" key="2">
    <source>
        <dbReference type="ARBA" id="ARBA00006602"/>
    </source>
</evidence>
<name>A0ABY7JVV4_9ACTN</name>
<feature type="domain" description="Flagellar assembly protein FliH/Type III secretion system HrpE" evidence="7">
    <location>
        <begin position="109"/>
        <end position="232"/>
    </location>
</feature>
<dbReference type="PANTHER" id="PTHR34982">
    <property type="entry name" value="YOP PROTEINS TRANSLOCATION PROTEIN L"/>
    <property type="match status" value="1"/>
</dbReference>
<evidence type="ECO:0000256" key="5">
    <source>
        <dbReference type="ARBA" id="ARBA00022927"/>
    </source>
</evidence>
<keyword evidence="5" id="KW-0653">Protein transport</keyword>
<keyword evidence="6" id="KW-1006">Bacterial flagellum protein export</keyword>
<evidence type="ECO:0000256" key="6">
    <source>
        <dbReference type="ARBA" id="ARBA00023225"/>
    </source>
</evidence>
<accession>A0ABY7JVV4</accession>
<dbReference type="InterPro" id="IPR018035">
    <property type="entry name" value="Flagellar_FliH/T3SS_HrpE"/>
</dbReference>
<keyword evidence="9" id="KW-1185">Reference proteome</keyword>
<protein>
    <submittedName>
        <fullName evidence="8">Flagellar assembly protein FliH</fullName>
    </submittedName>
</protein>
<organism evidence="8 9">
    <name type="scientific">Jatrophihabitans cynanchi</name>
    <dbReference type="NCBI Taxonomy" id="2944128"/>
    <lineage>
        <taxon>Bacteria</taxon>
        <taxon>Bacillati</taxon>
        <taxon>Actinomycetota</taxon>
        <taxon>Actinomycetes</taxon>
        <taxon>Jatrophihabitantales</taxon>
        <taxon>Jatrophihabitantaceae</taxon>
        <taxon>Jatrophihabitans</taxon>
    </lineage>
</organism>
<keyword evidence="3" id="KW-0813">Transport</keyword>
<evidence type="ECO:0000256" key="1">
    <source>
        <dbReference type="ARBA" id="ARBA00003041"/>
    </source>
</evidence>
<comment type="function">
    <text evidence="1">Needed for flagellar regrowth and assembly.</text>
</comment>
<evidence type="ECO:0000313" key="9">
    <source>
        <dbReference type="Proteomes" id="UP001164693"/>
    </source>
</evidence>
<keyword evidence="8" id="KW-0282">Flagellum</keyword>
<dbReference type="EMBL" id="CP097463">
    <property type="protein sequence ID" value="WAX55442.1"/>
    <property type="molecule type" value="Genomic_DNA"/>
</dbReference>
<keyword evidence="8" id="KW-0966">Cell projection</keyword>
<dbReference type="InterPro" id="IPR051472">
    <property type="entry name" value="T3SS_Stator/FliH"/>
</dbReference>
<dbReference type="PANTHER" id="PTHR34982:SF1">
    <property type="entry name" value="FLAGELLAR ASSEMBLY PROTEIN FLIH"/>
    <property type="match status" value="1"/>
</dbReference>
<evidence type="ECO:0000256" key="3">
    <source>
        <dbReference type="ARBA" id="ARBA00022448"/>
    </source>
</evidence>
<keyword evidence="8" id="KW-0969">Cilium</keyword>
<reference evidence="8" key="1">
    <citation type="submission" date="2022-05" db="EMBL/GenBank/DDBJ databases">
        <title>Jatrophihabitans sp. SB3-54 whole genome sequence.</title>
        <authorList>
            <person name="Suh M.K."/>
            <person name="Eom M.K."/>
            <person name="Kim J.S."/>
            <person name="Kim H.S."/>
            <person name="Do H.E."/>
            <person name="Shin Y.K."/>
            <person name="Lee J.-S."/>
        </authorList>
    </citation>
    <scope>NUCLEOTIDE SEQUENCE</scope>
    <source>
        <strain evidence="8">SB3-54</strain>
    </source>
</reference>
<dbReference type="Proteomes" id="UP001164693">
    <property type="component" value="Chromosome"/>
</dbReference>